<reference evidence="1" key="1">
    <citation type="submission" date="2019-10" db="EMBL/GenBank/DDBJ databases">
        <authorList>
            <consortium name="DOE Joint Genome Institute"/>
            <person name="Kuo A."/>
            <person name="Miyauchi S."/>
            <person name="Kiss E."/>
            <person name="Drula E."/>
            <person name="Kohler A."/>
            <person name="Sanchez-Garcia M."/>
            <person name="Andreopoulos B."/>
            <person name="Barry K.W."/>
            <person name="Bonito G."/>
            <person name="Buee M."/>
            <person name="Carver A."/>
            <person name="Chen C."/>
            <person name="Cichocki N."/>
            <person name="Clum A."/>
            <person name="Culley D."/>
            <person name="Crous P.W."/>
            <person name="Fauchery L."/>
            <person name="Girlanda M."/>
            <person name="Hayes R."/>
            <person name="Keri Z."/>
            <person name="Labutti K."/>
            <person name="Lipzen A."/>
            <person name="Lombard V."/>
            <person name="Magnuson J."/>
            <person name="Maillard F."/>
            <person name="Morin E."/>
            <person name="Murat C."/>
            <person name="Nolan M."/>
            <person name="Ohm R."/>
            <person name="Pangilinan J."/>
            <person name="Pereira M."/>
            <person name="Perotto S."/>
            <person name="Peter M."/>
            <person name="Riley R."/>
            <person name="Sitrit Y."/>
            <person name="Stielow B."/>
            <person name="Szollosi G."/>
            <person name="Zifcakova L."/>
            <person name="Stursova M."/>
            <person name="Spatafora J.W."/>
            <person name="Tedersoo L."/>
            <person name="Vaario L.-M."/>
            <person name="Yamada A."/>
            <person name="Yan M."/>
            <person name="Wang P."/>
            <person name="Xu J."/>
            <person name="Bruns T."/>
            <person name="Baldrian P."/>
            <person name="Vilgalys R."/>
            <person name="Henrissat B."/>
            <person name="Grigoriev I.V."/>
            <person name="Hibbett D."/>
            <person name="Nagy L.G."/>
            <person name="Martin F.M."/>
        </authorList>
    </citation>
    <scope>NUCLEOTIDE SEQUENCE</scope>
    <source>
        <strain evidence="1">P2</strain>
    </source>
</reference>
<sequence length="357" mass="39623">MDFSDGVGVNPDGGSEGDDWVLSIQLQTVLMRHEDQEHTRKEIRKSMRREDYRDLRVPSRICDKLDGYYVAISGGIEYSRDVAWHAQTSKIKMYQRTAEDLGRKNTSQGVMGLERTSEGGIAVGKASDEDTVVEECRRESGEMGGDPSRPKVSRQGAPEKQQRELRHHRGAFEGQVKISLLESIQFPLLSRFLSQQNLRACVNQALNAVAAGGIGKENSGSMEAERDAIPKSLVQQTLLGAPSTLISNLGHRHPTLHLPFHYSTRDKRLDSLNGGLSPRRVYAMTCRLGFGGEMKIASSLTTSIHLPGLTELPDEFKLIPATEYHRLILLHVRYRKEVGAIASNHQSGILQKKGLNG</sequence>
<dbReference type="EMBL" id="MU118178">
    <property type="protein sequence ID" value="KAF9643879.1"/>
    <property type="molecule type" value="Genomic_DNA"/>
</dbReference>
<organism evidence="1 2">
    <name type="scientific">Thelephora ganbajun</name>
    <name type="common">Ganba fungus</name>
    <dbReference type="NCBI Taxonomy" id="370292"/>
    <lineage>
        <taxon>Eukaryota</taxon>
        <taxon>Fungi</taxon>
        <taxon>Dikarya</taxon>
        <taxon>Basidiomycota</taxon>
        <taxon>Agaricomycotina</taxon>
        <taxon>Agaricomycetes</taxon>
        <taxon>Thelephorales</taxon>
        <taxon>Thelephoraceae</taxon>
        <taxon>Thelephora</taxon>
    </lineage>
</organism>
<name>A0ACB6Z2Y6_THEGA</name>
<evidence type="ECO:0000313" key="1">
    <source>
        <dbReference type="EMBL" id="KAF9643879.1"/>
    </source>
</evidence>
<proteinExistence type="predicted"/>
<evidence type="ECO:0000313" key="2">
    <source>
        <dbReference type="Proteomes" id="UP000886501"/>
    </source>
</evidence>
<keyword evidence="2" id="KW-1185">Reference proteome</keyword>
<gene>
    <name evidence="1" type="ORF">BDM02DRAFT_3132119</name>
</gene>
<protein>
    <submittedName>
        <fullName evidence="1">Uncharacterized protein</fullName>
    </submittedName>
</protein>
<reference evidence="1" key="2">
    <citation type="journal article" date="2020" name="Nat. Commun.">
        <title>Large-scale genome sequencing of mycorrhizal fungi provides insights into the early evolution of symbiotic traits.</title>
        <authorList>
            <person name="Miyauchi S."/>
            <person name="Kiss E."/>
            <person name="Kuo A."/>
            <person name="Drula E."/>
            <person name="Kohler A."/>
            <person name="Sanchez-Garcia M."/>
            <person name="Morin E."/>
            <person name="Andreopoulos B."/>
            <person name="Barry K.W."/>
            <person name="Bonito G."/>
            <person name="Buee M."/>
            <person name="Carver A."/>
            <person name="Chen C."/>
            <person name="Cichocki N."/>
            <person name="Clum A."/>
            <person name="Culley D."/>
            <person name="Crous P.W."/>
            <person name="Fauchery L."/>
            <person name="Girlanda M."/>
            <person name="Hayes R.D."/>
            <person name="Keri Z."/>
            <person name="LaButti K."/>
            <person name="Lipzen A."/>
            <person name="Lombard V."/>
            <person name="Magnuson J."/>
            <person name="Maillard F."/>
            <person name="Murat C."/>
            <person name="Nolan M."/>
            <person name="Ohm R.A."/>
            <person name="Pangilinan J."/>
            <person name="Pereira M.F."/>
            <person name="Perotto S."/>
            <person name="Peter M."/>
            <person name="Pfister S."/>
            <person name="Riley R."/>
            <person name="Sitrit Y."/>
            <person name="Stielow J.B."/>
            <person name="Szollosi G."/>
            <person name="Zifcakova L."/>
            <person name="Stursova M."/>
            <person name="Spatafora J.W."/>
            <person name="Tedersoo L."/>
            <person name="Vaario L.M."/>
            <person name="Yamada A."/>
            <person name="Yan M."/>
            <person name="Wang P."/>
            <person name="Xu J."/>
            <person name="Bruns T."/>
            <person name="Baldrian P."/>
            <person name="Vilgalys R."/>
            <person name="Dunand C."/>
            <person name="Henrissat B."/>
            <person name="Grigoriev I.V."/>
            <person name="Hibbett D."/>
            <person name="Nagy L.G."/>
            <person name="Martin F.M."/>
        </authorList>
    </citation>
    <scope>NUCLEOTIDE SEQUENCE</scope>
    <source>
        <strain evidence="1">P2</strain>
    </source>
</reference>
<dbReference type="Proteomes" id="UP000886501">
    <property type="component" value="Unassembled WGS sequence"/>
</dbReference>
<comment type="caution">
    <text evidence="1">The sequence shown here is derived from an EMBL/GenBank/DDBJ whole genome shotgun (WGS) entry which is preliminary data.</text>
</comment>
<accession>A0ACB6Z2Y6</accession>